<keyword evidence="2" id="KW-1003">Cell membrane</keyword>
<feature type="region of interest" description="Disordered" evidence="6">
    <location>
        <begin position="779"/>
        <end position="801"/>
    </location>
</feature>
<evidence type="ECO:0000256" key="1">
    <source>
        <dbReference type="ARBA" id="ARBA00004651"/>
    </source>
</evidence>
<feature type="domain" description="Sulfatase N-terminal" evidence="8">
    <location>
        <begin position="399"/>
        <end position="694"/>
    </location>
</feature>
<dbReference type="Gene3D" id="3.40.720.10">
    <property type="entry name" value="Alkaline Phosphatase, subunit A"/>
    <property type="match status" value="1"/>
</dbReference>
<keyword evidence="4 7" id="KW-1133">Transmembrane helix</keyword>
<dbReference type="SUPFAM" id="SSF53649">
    <property type="entry name" value="Alkaline phosphatase-like"/>
    <property type="match status" value="1"/>
</dbReference>
<evidence type="ECO:0000256" key="2">
    <source>
        <dbReference type="ARBA" id="ARBA00022475"/>
    </source>
</evidence>
<dbReference type="CDD" id="cd16015">
    <property type="entry name" value="LTA_synthase"/>
    <property type="match status" value="1"/>
</dbReference>
<evidence type="ECO:0000259" key="8">
    <source>
        <dbReference type="Pfam" id="PF00884"/>
    </source>
</evidence>
<evidence type="ECO:0000313" key="10">
    <source>
        <dbReference type="Proteomes" id="UP000414136"/>
    </source>
</evidence>
<feature type="compositionally biased region" description="Polar residues" evidence="6">
    <location>
        <begin position="791"/>
        <end position="801"/>
    </location>
</feature>
<dbReference type="InterPro" id="IPR050448">
    <property type="entry name" value="OpgB/LTA_synthase_biosynth"/>
</dbReference>
<feature type="transmembrane region" description="Helical" evidence="7">
    <location>
        <begin position="145"/>
        <end position="164"/>
    </location>
</feature>
<name>A0A5E5AMQ0_9BURK</name>
<dbReference type="AlphaFoldDB" id="A0A5E5AMQ0"/>
<keyword evidence="5 7" id="KW-0472">Membrane</keyword>
<comment type="subcellular location">
    <subcellularLocation>
        <location evidence="1">Cell membrane</location>
        <topology evidence="1">Multi-pass membrane protein</topology>
    </subcellularLocation>
</comment>
<evidence type="ECO:0000256" key="4">
    <source>
        <dbReference type="ARBA" id="ARBA00022989"/>
    </source>
</evidence>
<dbReference type="GO" id="GO:0005886">
    <property type="term" value="C:plasma membrane"/>
    <property type="evidence" value="ECO:0007669"/>
    <property type="project" value="UniProtKB-SubCell"/>
</dbReference>
<keyword evidence="3 7" id="KW-0812">Transmembrane</keyword>
<protein>
    <recommendedName>
        <fullName evidence="8">Sulfatase N-terminal domain-containing protein</fullName>
    </recommendedName>
</protein>
<dbReference type="PANTHER" id="PTHR47371">
    <property type="entry name" value="LIPOTEICHOIC ACID SYNTHASE"/>
    <property type="match status" value="1"/>
</dbReference>
<proteinExistence type="predicted"/>
<accession>A0A5E5AMQ0</accession>
<evidence type="ECO:0000256" key="3">
    <source>
        <dbReference type="ARBA" id="ARBA00022692"/>
    </source>
</evidence>
<dbReference type="PANTHER" id="PTHR47371:SF3">
    <property type="entry name" value="PHOSPHOGLYCEROL TRANSFERASE I"/>
    <property type="match status" value="1"/>
</dbReference>
<dbReference type="Pfam" id="PF00884">
    <property type="entry name" value="Sulfatase"/>
    <property type="match status" value="1"/>
</dbReference>
<dbReference type="InterPro" id="IPR017850">
    <property type="entry name" value="Alkaline_phosphatase_core_sf"/>
</dbReference>
<organism evidence="9 10">
    <name type="scientific">Pandoraea captiosa</name>
    <dbReference type="NCBI Taxonomy" id="2508302"/>
    <lineage>
        <taxon>Bacteria</taxon>
        <taxon>Pseudomonadati</taxon>
        <taxon>Pseudomonadota</taxon>
        <taxon>Betaproteobacteria</taxon>
        <taxon>Burkholderiales</taxon>
        <taxon>Burkholderiaceae</taxon>
        <taxon>Pandoraea</taxon>
    </lineage>
</organism>
<evidence type="ECO:0000256" key="6">
    <source>
        <dbReference type="SAM" id="MobiDB-lite"/>
    </source>
</evidence>
<dbReference type="Proteomes" id="UP000414136">
    <property type="component" value="Unassembled WGS sequence"/>
</dbReference>
<feature type="transmembrane region" description="Helical" evidence="7">
    <location>
        <begin position="114"/>
        <end position="133"/>
    </location>
</feature>
<feature type="transmembrane region" description="Helical" evidence="7">
    <location>
        <begin position="53"/>
        <end position="77"/>
    </location>
</feature>
<evidence type="ECO:0000256" key="7">
    <source>
        <dbReference type="SAM" id="Phobius"/>
    </source>
</evidence>
<sequence length="801" mass="87918">MPRPGAARSLAGWLTSLMPAPRVPAHMNPLPADSPTTAHVHTTSHRVPCLLRLGAMLLLTTWAGNLLLRLLGVATLAPPLPPPLHAPDAIHLQAVWAQTSGREWMHWLWYGLRYDMLLASWGMAVWLLPLAVIRARFAPYPMARTVFSAGVIAWFVMMDGLALAEHFYMRDFGAPFGPQLFSQPGGVGAFLHGFGRDASMDVAPQEVKHLTSLVMALASAGCLGAAQAWCTFRFAMVPEREATWRDALVQVLTVSTVLVLGWGRPAARLMDDSGISVARAAVLDDHLVNTPVRLVLAFKQYREAGGAFVPPERAADIALRSHGFADTAALAKALDVAHSGEVNASEGVHVTDASDASDSTNVTKAPAEGAPTATNATATLLRAPWHRTPVNDVLAAHPPHVVFGLLEGWGGYGLSLDADGFPVAGAMRRHLEAGWWFRHAVAARADTFGTLEQLLIDSGSEDLLLTDATSPVVFKSSVALPFRQRGYRTVFVYGGARTWHNIDRIVRRQGFDDVATQADIVARYPHADAGGYGVYDGYLWRYVHDMLEDADAQGQPLFVFALTTSNRWPYRVPDDAATGPFDLTKGWRASPADEVAREARQRGMRAYRYAMDSLGDFIDRLKYSPMSSRTILAATGDHQAPQWRNDDNATLSPFEQYHVPIYLRVPSAYAPTDRPRLDDFVGHRDIFPTLYRLALSDIPYVGFGEPMFGDVPAVRRYAVAQQRYLFSTAGAQDLRSGVTYTHAPQGDPEWLRRQAAHANASLALADWFSEMQRLQTPMMPMPPPMPVTEGSARQSLQRPDR</sequence>
<dbReference type="InterPro" id="IPR000917">
    <property type="entry name" value="Sulfatase_N"/>
</dbReference>
<evidence type="ECO:0000313" key="9">
    <source>
        <dbReference type="EMBL" id="VVE74969.1"/>
    </source>
</evidence>
<evidence type="ECO:0000256" key="5">
    <source>
        <dbReference type="ARBA" id="ARBA00023136"/>
    </source>
</evidence>
<gene>
    <name evidence="9" type="ORF">PCA31118_04881</name>
</gene>
<keyword evidence="10" id="KW-1185">Reference proteome</keyword>
<feature type="compositionally biased region" description="Polar residues" evidence="6">
    <location>
        <begin position="354"/>
        <end position="363"/>
    </location>
</feature>
<dbReference type="EMBL" id="CABPSQ010000015">
    <property type="protein sequence ID" value="VVE74969.1"/>
    <property type="molecule type" value="Genomic_DNA"/>
</dbReference>
<reference evidence="9 10" key="1">
    <citation type="submission" date="2019-08" db="EMBL/GenBank/DDBJ databases">
        <authorList>
            <person name="Peeters C."/>
        </authorList>
    </citation>
    <scope>NUCLEOTIDE SEQUENCE [LARGE SCALE GENOMIC DNA]</scope>
    <source>
        <strain evidence="9 10">LMG 31118</strain>
    </source>
</reference>
<feature type="region of interest" description="Disordered" evidence="6">
    <location>
        <begin position="350"/>
        <end position="369"/>
    </location>
</feature>